<dbReference type="PANTHER" id="PTHR43434">
    <property type="entry name" value="PHOSPHOGLYCOLATE PHOSPHATASE"/>
    <property type="match status" value="1"/>
</dbReference>
<dbReference type="Pfam" id="PF13419">
    <property type="entry name" value="HAD_2"/>
    <property type="match status" value="1"/>
</dbReference>
<dbReference type="RefSeq" id="WP_254249919.1">
    <property type="nucleotide sequence ID" value="NZ_CP073809.1"/>
</dbReference>
<dbReference type="SFLD" id="SFLDG01129">
    <property type="entry name" value="C1.5:_HAD__Beta-PGM__Phosphata"/>
    <property type="match status" value="1"/>
</dbReference>
<accession>A0A9Q9BQ89</accession>
<keyword evidence="1" id="KW-0378">Hydrolase</keyword>
<dbReference type="Proteomes" id="UP001057381">
    <property type="component" value="Chromosome"/>
</dbReference>
<dbReference type="InterPro" id="IPR050155">
    <property type="entry name" value="HAD-like_hydrolase_sf"/>
</dbReference>
<dbReference type="InterPro" id="IPR006439">
    <property type="entry name" value="HAD-SF_hydro_IA"/>
</dbReference>
<reference evidence="1" key="1">
    <citation type="submission" date="2021-04" db="EMBL/GenBank/DDBJ databases">
        <title>Complete Genome Sequences of Macrococcus spp. from dog and cattle.</title>
        <authorList>
            <person name="Schwendener S."/>
            <person name="Perreten V."/>
        </authorList>
    </citation>
    <scope>NUCLEOTIDE SEQUENCE</scope>
    <source>
        <strain evidence="1">Epi0143-OL</strain>
    </source>
</reference>
<dbReference type="GO" id="GO:0005829">
    <property type="term" value="C:cytosol"/>
    <property type="evidence" value="ECO:0007669"/>
    <property type="project" value="TreeGrafter"/>
</dbReference>
<dbReference type="GO" id="GO:0006281">
    <property type="term" value="P:DNA repair"/>
    <property type="evidence" value="ECO:0007669"/>
    <property type="project" value="TreeGrafter"/>
</dbReference>
<dbReference type="SUPFAM" id="SSF56784">
    <property type="entry name" value="HAD-like"/>
    <property type="match status" value="1"/>
</dbReference>
<dbReference type="Gene3D" id="1.10.150.240">
    <property type="entry name" value="Putative phosphatase, domain 2"/>
    <property type="match status" value="1"/>
</dbReference>
<dbReference type="InterPro" id="IPR023198">
    <property type="entry name" value="PGP-like_dom2"/>
</dbReference>
<protein>
    <submittedName>
        <fullName evidence="1">HAD family hydrolase</fullName>
    </submittedName>
</protein>
<evidence type="ECO:0000313" key="2">
    <source>
        <dbReference type="Proteomes" id="UP001057381"/>
    </source>
</evidence>
<dbReference type="GO" id="GO:0008967">
    <property type="term" value="F:phosphoglycolate phosphatase activity"/>
    <property type="evidence" value="ECO:0007669"/>
    <property type="project" value="TreeGrafter"/>
</dbReference>
<proteinExistence type="predicted"/>
<dbReference type="EMBL" id="CP073809">
    <property type="protein sequence ID" value="UTH13666.1"/>
    <property type="molecule type" value="Genomic_DNA"/>
</dbReference>
<dbReference type="InterPro" id="IPR023214">
    <property type="entry name" value="HAD_sf"/>
</dbReference>
<evidence type="ECO:0000313" key="1">
    <source>
        <dbReference type="EMBL" id="UTH13666.1"/>
    </source>
</evidence>
<dbReference type="InterPro" id="IPR041492">
    <property type="entry name" value="HAD_2"/>
</dbReference>
<dbReference type="AlphaFoldDB" id="A0A9Q9BQ89"/>
<dbReference type="PRINTS" id="PR00413">
    <property type="entry name" value="HADHALOGNASE"/>
</dbReference>
<dbReference type="Gene3D" id="3.40.50.1000">
    <property type="entry name" value="HAD superfamily/HAD-like"/>
    <property type="match status" value="1"/>
</dbReference>
<dbReference type="InterPro" id="IPR036412">
    <property type="entry name" value="HAD-like_sf"/>
</dbReference>
<dbReference type="KEGG" id="mequ:KFV11_10650"/>
<name>A0A9Q9BQ89_9STAP</name>
<organism evidence="1 2">
    <name type="scientific">Macrococcus equipercicus</name>
    <dbReference type="NCBI Taxonomy" id="69967"/>
    <lineage>
        <taxon>Bacteria</taxon>
        <taxon>Bacillati</taxon>
        <taxon>Bacillota</taxon>
        <taxon>Bacilli</taxon>
        <taxon>Bacillales</taxon>
        <taxon>Staphylococcaceae</taxon>
        <taxon>Macrococcus</taxon>
    </lineage>
</organism>
<dbReference type="NCBIfam" id="TIGR01549">
    <property type="entry name" value="HAD-SF-IA-v1"/>
    <property type="match status" value="1"/>
</dbReference>
<dbReference type="PANTHER" id="PTHR43434:SF1">
    <property type="entry name" value="PHOSPHOGLYCOLATE PHOSPHATASE"/>
    <property type="match status" value="1"/>
</dbReference>
<gene>
    <name evidence="1" type="ORF">KFV11_10650</name>
</gene>
<sequence length="232" mass="25557">MVQLIVFDKDGTLMELGSTIVKLADDLINEFSVRTPIHVPKSEIKDAFGMVDDKLDMVMKSNAAKSIADRLRVLPHGDQLADWTLSEMEHLSNDNEVDDIKIIKGVPEVLQQLKERGYKLAIVSADDTESMNLFVDKYDIRQYFDLIVTSDNSVHQKPDRGLMDEILEKIGVACTETMMVGDTEMDVMLGKNGGVAQTVGVLSGSGDKQDLRSADVILDSVADLINSGVLNQ</sequence>
<dbReference type="SFLD" id="SFLDS00003">
    <property type="entry name" value="Haloacid_Dehalogenase"/>
    <property type="match status" value="1"/>
</dbReference>